<feature type="transmembrane region" description="Helical" evidence="2">
    <location>
        <begin position="170"/>
        <end position="189"/>
    </location>
</feature>
<feature type="region of interest" description="Disordered" evidence="1">
    <location>
        <begin position="1"/>
        <end position="25"/>
    </location>
</feature>
<dbReference type="RefSeq" id="WP_344532418.1">
    <property type="nucleotide sequence ID" value="NZ_BAAAPE010000015.1"/>
</dbReference>
<evidence type="ECO:0008006" key="5">
    <source>
        <dbReference type="Google" id="ProtNLM"/>
    </source>
</evidence>
<keyword evidence="2" id="KW-0812">Transmembrane</keyword>
<feature type="transmembrane region" description="Helical" evidence="2">
    <location>
        <begin position="29"/>
        <end position="50"/>
    </location>
</feature>
<evidence type="ECO:0000313" key="4">
    <source>
        <dbReference type="Proteomes" id="UP001500016"/>
    </source>
</evidence>
<dbReference type="EMBL" id="BAAAPE010000015">
    <property type="protein sequence ID" value="GAA2092544.1"/>
    <property type="molecule type" value="Genomic_DNA"/>
</dbReference>
<reference evidence="3 4" key="1">
    <citation type="journal article" date="2019" name="Int. J. Syst. Evol. Microbiol.">
        <title>The Global Catalogue of Microorganisms (GCM) 10K type strain sequencing project: providing services to taxonomists for standard genome sequencing and annotation.</title>
        <authorList>
            <consortium name="The Broad Institute Genomics Platform"/>
            <consortium name="The Broad Institute Genome Sequencing Center for Infectious Disease"/>
            <person name="Wu L."/>
            <person name="Ma J."/>
        </authorList>
    </citation>
    <scope>NUCLEOTIDE SEQUENCE [LARGE SCALE GENOMIC DNA]</scope>
    <source>
        <strain evidence="3 4">JCM 15478</strain>
    </source>
</reference>
<feature type="transmembrane region" description="Helical" evidence="2">
    <location>
        <begin position="70"/>
        <end position="94"/>
    </location>
</feature>
<gene>
    <name evidence="3" type="ORF">GCM10009801_59110</name>
</gene>
<protein>
    <recommendedName>
        <fullName evidence="5">Integral membrane protein</fullName>
    </recommendedName>
</protein>
<keyword evidence="2" id="KW-1133">Transmembrane helix</keyword>
<evidence type="ECO:0000256" key="2">
    <source>
        <dbReference type="SAM" id="Phobius"/>
    </source>
</evidence>
<keyword evidence="2" id="KW-0472">Membrane</keyword>
<comment type="caution">
    <text evidence="3">The sequence shown here is derived from an EMBL/GenBank/DDBJ whole genome shotgun (WGS) entry which is preliminary data.</text>
</comment>
<feature type="transmembrane region" description="Helical" evidence="2">
    <location>
        <begin position="140"/>
        <end position="158"/>
    </location>
</feature>
<feature type="transmembrane region" description="Helical" evidence="2">
    <location>
        <begin position="115"/>
        <end position="134"/>
    </location>
</feature>
<accession>A0ABN2WHH2</accession>
<keyword evidence="4" id="KW-1185">Reference proteome</keyword>
<dbReference type="Proteomes" id="UP001500016">
    <property type="component" value="Unassembled WGS sequence"/>
</dbReference>
<evidence type="ECO:0000313" key="3">
    <source>
        <dbReference type="EMBL" id="GAA2092544.1"/>
    </source>
</evidence>
<proteinExistence type="predicted"/>
<sequence length="255" mass="26508">MAEQGEKTGTAEGAGGGGRRAEDRHGGPGHTVVLAVALALPAVKVAWTVGGGHSAWEVFLVLQPSNWIDIPIGMMLTNPLLAAVFAVVVSRVVLGWFAARGAVPRGRGWAAQARLVALSLAAPLAIGTLMAVFYGGWWGLGTGLVLLGLRYGVLAAYRTGRGALVSAEQAVALLLTVVVLPLTALTAALDGQSWAPVLRCTVDTGDGGSRQRLVELGRQGQGVYGWSTDSHAVVTGVACSADEDRAVRDPWWRQV</sequence>
<evidence type="ECO:0000256" key="1">
    <source>
        <dbReference type="SAM" id="MobiDB-lite"/>
    </source>
</evidence>
<name>A0ABN2WHH2_9ACTN</name>
<organism evidence="3 4">
    <name type="scientific">Streptomyces albiaxialis</name>
    <dbReference type="NCBI Taxonomy" id="329523"/>
    <lineage>
        <taxon>Bacteria</taxon>
        <taxon>Bacillati</taxon>
        <taxon>Actinomycetota</taxon>
        <taxon>Actinomycetes</taxon>
        <taxon>Kitasatosporales</taxon>
        <taxon>Streptomycetaceae</taxon>
        <taxon>Streptomyces</taxon>
    </lineage>
</organism>